<feature type="region of interest" description="Disordered" evidence="1">
    <location>
        <begin position="39"/>
        <end position="95"/>
    </location>
</feature>
<evidence type="ECO:0000313" key="3">
    <source>
        <dbReference type="Proteomes" id="UP000551616"/>
    </source>
</evidence>
<dbReference type="Proteomes" id="UP000551616">
    <property type="component" value="Unassembled WGS sequence"/>
</dbReference>
<comment type="caution">
    <text evidence="2">The sequence shown here is derived from an EMBL/GenBank/DDBJ whole genome shotgun (WGS) entry which is preliminary data.</text>
</comment>
<evidence type="ECO:0000313" key="2">
    <source>
        <dbReference type="EMBL" id="MBA2114105.1"/>
    </source>
</evidence>
<gene>
    <name evidence="2" type="ORF">HOV93_12610</name>
</gene>
<feature type="compositionally biased region" description="Basic and acidic residues" evidence="1">
    <location>
        <begin position="41"/>
        <end position="58"/>
    </location>
</feature>
<name>A0A7V8V3A4_9BACT</name>
<sequence>MNSTDLIGRSEGTARQSSFTTVLCVSVLLVVLVVSGCTKNETSHDSRNAETKNSRDEPASEPQVRLPLAVDSNQPSSTEPSTTTETRPQAAPRESKVVDAKAAAAADDIPLVAGSLPRDLTIPTRVIPKPAPPSSHPVSIPIPDLNSLHGAKDQEGKGFLGRLPDRVDFPKHWAGLINHEWKGFVWIEISVEEFGGELPEPKIDLSKLQGDLGKRGGWYLARRISEVIPTAYPDHAEKMKGSLTVYRIRENKEFEGVWKDPADELQKIDTASFVGWSDSASGTFSLFVDEWESGKHPYCYKTLRNAAISGYWFPKEDAIQGWVNSLDTYVRLSSDRQAMDQLRQLAVAEYTRPSDIRRGAMNQGQELRKALRKETLDPSLRVQVDKLIAWYANFLDQMNDETFDRWVGGDLPHRGMTMISGPEFEKAFGKPYLAMNYQEQYLFGVFIGGACYRIQRGEVPHIPDIDFSWLDNFAALLNVSNDRDRRILRGHVIQQQANEKWYANFQERILEPDQYPGAAANFNRIYPWVLRAIMGRPQNPYEGELANLAKHQKRTAQWRELQAERQQYDHLHQELVAEFEELATLPGNIKTLQQLGKRLPAFSQEYSLLQDSASHKAIYQAAVQFMETRHQQLLDHYLNEVFYQVETAANQESFDALRNWTLVDQTAGTKLTSQALAKHFAKNQKRLEFESKLATYSVQERCWMKLGSLDIEIPEIVPPPSADSIRKAILREFAAKGGNGEITGPQTVMLTTSKAKVLGMYFEYDIPFLKIESSPQDRSPLPKGVSHTTKYRYELGMRDALKAEGIHAGKDPSEIGTGTLLADNPIWKIQQRLLRQESRSTVHQDEFVLTTSGWRNQTMQKRKTPWEFSKPGRGAIDLLDALDKKYRR</sequence>
<protein>
    <submittedName>
        <fullName evidence="2">Uncharacterized protein</fullName>
    </submittedName>
</protein>
<organism evidence="2 3">
    <name type="scientific">Bremerella alba</name>
    <dbReference type="NCBI Taxonomy" id="980252"/>
    <lineage>
        <taxon>Bacteria</taxon>
        <taxon>Pseudomonadati</taxon>
        <taxon>Planctomycetota</taxon>
        <taxon>Planctomycetia</taxon>
        <taxon>Pirellulales</taxon>
        <taxon>Pirellulaceae</taxon>
        <taxon>Bremerella</taxon>
    </lineage>
</organism>
<proteinExistence type="predicted"/>
<feature type="compositionally biased region" description="Low complexity" evidence="1">
    <location>
        <begin position="75"/>
        <end position="86"/>
    </location>
</feature>
<dbReference type="EMBL" id="JABRWO010000003">
    <property type="protein sequence ID" value="MBA2114105.1"/>
    <property type="molecule type" value="Genomic_DNA"/>
</dbReference>
<reference evidence="2 3" key="1">
    <citation type="submission" date="2020-05" db="EMBL/GenBank/DDBJ databases">
        <title>Bremerella alba sp. nov., a novel planctomycete isolated from the surface of the macroalga Fucus spiralis.</title>
        <authorList>
            <person name="Godinho O."/>
            <person name="Botelho R."/>
            <person name="Albuquerque L."/>
            <person name="Wiegand S."/>
            <person name="Da Costa M.S."/>
            <person name="Lobo-Da-Cunha A."/>
            <person name="Jogler C."/>
            <person name="Lage O.M."/>
        </authorList>
    </citation>
    <scope>NUCLEOTIDE SEQUENCE [LARGE SCALE GENOMIC DNA]</scope>
    <source>
        <strain evidence="2 3">FF15</strain>
    </source>
</reference>
<evidence type="ECO:0000256" key="1">
    <source>
        <dbReference type="SAM" id="MobiDB-lite"/>
    </source>
</evidence>
<accession>A0A7V8V3A4</accession>
<dbReference type="AlphaFoldDB" id="A0A7V8V3A4"/>
<keyword evidence="3" id="KW-1185">Reference proteome</keyword>